<organism evidence="1">
    <name type="scientific">Albugo laibachii Nc14</name>
    <dbReference type="NCBI Taxonomy" id="890382"/>
    <lineage>
        <taxon>Eukaryota</taxon>
        <taxon>Sar</taxon>
        <taxon>Stramenopiles</taxon>
        <taxon>Oomycota</taxon>
        <taxon>Peronosporomycetes</taxon>
        <taxon>Albuginales</taxon>
        <taxon>Albuginaceae</taxon>
        <taxon>Albugo</taxon>
    </lineage>
</organism>
<dbReference type="EMBL" id="FR824562">
    <property type="protein sequence ID" value="CCA27416.1"/>
    <property type="molecule type" value="Genomic_DNA"/>
</dbReference>
<proteinExistence type="predicted"/>
<reference evidence="1" key="2">
    <citation type="submission" date="2011-02" db="EMBL/GenBank/DDBJ databases">
        <authorList>
            <person name="MacLean D."/>
        </authorList>
    </citation>
    <scope>NUCLEOTIDE SEQUENCE</scope>
</reference>
<reference evidence="1" key="1">
    <citation type="journal article" date="2011" name="PLoS Biol.">
        <title>Gene gain and loss during evolution of obligate parasitism in the white rust pathogen of Arabidopsis thaliana.</title>
        <authorList>
            <person name="Kemen E."/>
            <person name="Gardiner A."/>
            <person name="Schultz-Larsen T."/>
            <person name="Kemen A.C."/>
            <person name="Balmuth A.L."/>
            <person name="Robert-Seilaniantz A."/>
            <person name="Bailey K."/>
            <person name="Holub E."/>
            <person name="Studholme D.J."/>
            <person name="Maclean D."/>
            <person name="Jones J.D."/>
        </authorList>
    </citation>
    <scope>NUCLEOTIDE SEQUENCE</scope>
</reference>
<dbReference type="AlphaFoldDB" id="F0X0X0"/>
<dbReference type="HOGENOM" id="CLU_1186824_0_0_1"/>
<evidence type="ECO:0000313" key="1">
    <source>
        <dbReference type="EMBL" id="CCA27416.1"/>
    </source>
</evidence>
<accession>F0X0X0</accession>
<sequence>MIDSDRDDNVPFLRDRSLNNNDIEVDAIQEIHPSVGTDLSTVVEPLPSQLTAAGAMDVEDNSTSDDHDKTVAVPWGGYVHNTGDIDFWKTPRHQRGERDQQLALPNSEHLSAIFPHEGDSADQGTRPNKRPRLLFEHYFAAVEVPTRYRVVRKSPEAPKWFQTIQEEMKARRRSQHGPLSGINLVRKLSKPNGCSQSRGMTRETPNIIKRGLSHLFIVRKKGSIILIRTLQLQI</sequence>
<gene>
    <name evidence="1" type="primary">AlNc14C530G12061</name>
    <name evidence="1" type="ORF">ALNC14_135600</name>
</gene>
<name>F0X0X0_9STRA</name>
<protein>
    <submittedName>
        <fullName evidence="1">AlNc14C530G12061 protein</fullName>
    </submittedName>
</protein>